<dbReference type="PANTHER" id="PTHR14226">
    <property type="entry name" value="NEUROPATHY TARGET ESTERASE/SWISS CHEESE D.MELANOGASTER"/>
    <property type="match status" value="1"/>
</dbReference>
<feature type="active site" description="Nucleophile" evidence="4">
    <location>
        <position position="43"/>
    </location>
</feature>
<name>A0ABU3LKH9_9ACTN</name>
<dbReference type="PANTHER" id="PTHR14226:SF57">
    <property type="entry name" value="BLR7027 PROTEIN"/>
    <property type="match status" value="1"/>
</dbReference>
<comment type="caution">
    <text evidence="4">Lacks conserved residue(s) required for the propagation of feature annotation.</text>
</comment>
<dbReference type="InterPro" id="IPR016035">
    <property type="entry name" value="Acyl_Trfase/lysoPLipase"/>
</dbReference>
<comment type="caution">
    <text evidence="6">The sequence shown here is derived from an EMBL/GenBank/DDBJ whole genome shotgun (WGS) entry which is preliminary data.</text>
</comment>
<proteinExistence type="predicted"/>
<evidence type="ECO:0000256" key="3">
    <source>
        <dbReference type="ARBA" id="ARBA00023098"/>
    </source>
</evidence>
<keyword evidence="7" id="KW-1185">Reference proteome</keyword>
<evidence type="ECO:0000256" key="4">
    <source>
        <dbReference type="PROSITE-ProRule" id="PRU01161"/>
    </source>
</evidence>
<evidence type="ECO:0000313" key="7">
    <source>
        <dbReference type="Proteomes" id="UP001257948"/>
    </source>
</evidence>
<protein>
    <submittedName>
        <fullName evidence="6">Patatin-like phospholipase family protein</fullName>
    </submittedName>
</protein>
<gene>
    <name evidence="6" type="ORF">RQC66_03295</name>
</gene>
<dbReference type="SUPFAM" id="SSF52151">
    <property type="entry name" value="FabD/lysophospholipase-like"/>
    <property type="match status" value="1"/>
</dbReference>
<feature type="active site" description="Proton acceptor" evidence="4">
    <location>
        <position position="182"/>
    </location>
</feature>
<dbReference type="Gene3D" id="3.40.1090.10">
    <property type="entry name" value="Cytosolic phospholipase A2 catalytic domain"/>
    <property type="match status" value="2"/>
</dbReference>
<dbReference type="PROSITE" id="PS51635">
    <property type="entry name" value="PNPLA"/>
    <property type="match status" value="1"/>
</dbReference>
<keyword evidence="1 4" id="KW-0378">Hydrolase</keyword>
<evidence type="ECO:0000259" key="5">
    <source>
        <dbReference type="PROSITE" id="PS51635"/>
    </source>
</evidence>
<dbReference type="EMBL" id="JAVTLL010000002">
    <property type="protein sequence ID" value="MDT7839750.1"/>
    <property type="molecule type" value="Genomic_DNA"/>
</dbReference>
<evidence type="ECO:0000256" key="2">
    <source>
        <dbReference type="ARBA" id="ARBA00022963"/>
    </source>
</evidence>
<dbReference type="InterPro" id="IPR050301">
    <property type="entry name" value="NTE"/>
</dbReference>
<sequence>MGGAALVLGGGGPVGGAWLTGVLAGLVDAGVDLARADVVIGTSAGAVFGTRLAHGEPPRELYERQLTGADRLLLDVTTAQTLRFLWAALGSRDPERSIRRLGRAALGARSGADALTLVRQVLRGAEDWPARDLRLAAVNARTGVVAAHGSDSGLTMVEAVAASCAVPLVLAPVAAAGQHWMDGGTRSTANLQLAHGYERVLAVAPVDKAVGPHPSASRQAMDLTAEGSTVSLLIPDAASRRAMGRDLTADAPRVAAALAGHAQATKAAEAVGAAWQG</sequence>
<dbReference type="RefSeq" id="WP_314197793.1">
    <property type="nucleotide sequence ID" value="NZ_JAVTLL010000002.1"/>
</dbReference>
<feature type="domain" description="PNPLA" evidence="5">
    <location>
        <begin position="7"/>
        <end position="195"/>
    </location>
</feature>
<evidence type="ECO:0000313" key="6">
    <source>
        <dbReference type="EMBL" id="MDT7839750.1"/>
    </source>
</evidence>
<evidence type="ECO:0000256" key="1">
    <source>
        <dbReference type="ARBA" id="ARBA00022801"/>
    </source>
</evidence>
<feature type="short sequence motif" description="DGA/G" evidence="4">
    <location>
        <begin position="182"/>
        <end position="184"/>
    </location>
</feature>
<keyword evidence="3 4" id="KW-0443">Lipid metabolism</keyword>
<dbReference type="Proteomes" id="UP001257948">
    <property type="component" value="Unassembled WGS sequence"/>
</dbReference>
<organism evidence="6 7">
    <name type="scientific">Streptomyces justiciae</name>
    <dbReference type="NCBI Taxonomy" id="2780140"/>
    <lineage>
        <taxon>Bacteria</taxon>
        <taxon>Bacillati</taxon>
        <taxon>Actinomycetota</taxon>
        <taxon>Actinomycetes</taxon>
        <taxon>Kitasatosporales</taxon>
        <taxon>Streptomycetaceae</taxon>
        <taxon>Streptomyces</taxon>
    </lineage>
</organism>
<accession>A0ABU3LKH9</accession>
<dbReference type="Pfam" id="PF01734">
    <property type="entry name" value="Patatin"/>
    <property type="match status" value="1"/>
</dbReference>
<keyword evidence="2 4" id="KW-0442">Lipid degradation</keyword>
<feature type="short sequence motif" description="GXSXG" evidence="4">
    <location>
        <begin position="41"/>
        <end position="45"/>
    </location>
</feature>
<dbReference type="InterPro" id="IPR002641">
    <property type="entry name" value="PNPLA_dom"/>
</dbReference>
<reference evidence="7" key="1">
    <citation type="submission" date="2023-07" db="EMBL/GenBank/DDBJ databases">
        <title>Draft genome sequence of the endophytic actinobacterium Streptomyces justiciae WPN32, a potential antibiotic producer.</title>
        <authorList>
            <person name="Yasawong M."/>
            <person name="Pana W."/>
            <person name="Ganta P."/>
            <person name="Santapan N."/>
            <person name="Songngamsuk T."/>
            <person name="Phatcharaharikarn M."/>
            <person name="Kerdtoob S."/>
            <person name="Nantapong N."/>
        </authorList>
    </citation>
    <scope>NUCLEOTIDE SEQUENCE [LARGE SCALE GENOMIC DNA]</scope>
    <source>
        <strain evidence="7">WPN32</strain>
    </source>
</reference>